<dbReference type="SUPFAM" id="SSF49899">
    <property type="entry name" value="Concanavalin A-like lectins/glucanases"/>
    <property type="match status" value="1"/>
</dbReference>
<evidence type="ECO:0000259" key="1">
    <source>
        <dbReference type="Pfam" id="PF06439"/>
    </source>
</evidence>
<dbReference type="EMBL" id="FXUL01000005">
    <property type="protein sequence ID" value="SMP58000.1"/>
    <property type="molecule type" value="Genomic_DNA"/>
</dbReference>
<keyword evidence="3" id="KW-1185">Reference proteome</keyword>
<gene>
    <name evidence="2" type="ORF">SAMN06295970_105194</name>
</gene>
<name>A0ABY1Q387_9BURK</name>
<protein>
    <recommendedName>
        <fullName evidence="1">3-keto-alpha-glucoside-1,2-lyase/3-keto-2-hydroxy-glucal hydratase domain-containing protein</fullName>
    </recommendedName>
</protein>
<sequence>MGFKADSGNKQLPANSKEQVMKPYLIGALLLPLACTAYGETINFDSDIVGEPPRGWHCGSTGKGVPHWTVEQDKSAPSTPNVLKQSGQAAFSWCVVEKNLIGDGTLEVKFKALSGKEDQAAGLVWRWKDGGNYYVARANALENNVSLYYTVDGKRNTIKYVDAPVALGEWHTFRVDFQDETIRVSLNGKTYIDLKSDKIAGAGKAGVWTKADSVTLFDDFVVEGKVSR</sequence>
<reference evidence="2 3" key="1">
    <citation type="submission" date="2017-05" db="EMBL/GenBank/DDBJ databases">
        <authorList>
            <person name="Varghese N."/>
            <person name="Submissions S."/>
        </authorList>
    </citation>
    <scope>NUCLEOTIDE SEQUENCE [LARGE SCALE GENOMIC DNA]</scope>
    <source>
        <strain evidence="2 3">DSM 26001</strain>
    </source>
</reference>
<dbReference type="Proteomes" id="UP001158049">
    <property type="component" value="Unassembled WGS sequence"/>
</dbReference>
<dbReference type="Gene3D" id="2.60.120.560">
    <property type="entry name" value="Exo-inulinase, domain 1"/>
    <property type="match status" value="1"/>
</dbReference>
<comment type="caution">
    <text evidence="2">The sequence shown here is derived from an EMBL/GenBank/DDBJ whole genome shotgun (WGS) entry which is preliminary data.</text>
</comment>
<dbReference type="InterPro" id="IPR010496">
    <property type="entry name" value="AL/BT2_dom"/>
</dbReference>
<evidence type="ECO:0000313" key="3">
    <source>
        <dbReference type="Proteomes" id="UP001158049"/>
    </source>
</evidence>
<proteinExistence type="predicted"/>
<dbReference type="Pfam" id="PF06439">
    <property type="entry name" value="3keto-disac_hyd"/>
    <property type="match status" value="1"/>
</dbReference>
<accession>A0ABY1Q387</accession>
<organism evidence="2 3">
    <name type="scientific">Noviherbaspirillum suwonense</name>
    <dbReference type="NCBI Taxonomy" id="1224511"/>
    <lineage>
        <taxon>Bacteria</taxon>
        <taxon>Pseudomonadati</taxon>
        <taxon>Pseudomonadota</taxon>
        <taxon>Betaproteobacteria</taxon>
        <taxon>Burkholderiales</taxon>
        <taxon>Oxalobacteraceae</taxon>
        <taxon>Noviherbaspirillum</taxon>
    </lineage>
</organism>
<feature type="domain" description="3-keto-alpha-glucoside-1,2-lyase/3-keto-2-hydroxy-glucal hydratase" evidence="1">
    <location>
        <begin position="62"/>
        <end position="201"/>
    </location>
</feature>
<evidence type="ECO:0000313" key="2">
    <source>
        <dbReference type="EMBL" id="SMP58000.1"/>
    </source>
</evidence>
<dbReference type="InterPro" id="IPR013320">
    <property type="entry name" value="ConA-like_dom_sf"/>
</dbReference>